<evidence type="ECO:0000256" key="4">
    <source>
        <dbReference type="ARBA" id="ARBA00022538"/>
    </source>
</evidence>
<dbReference type="PANTHER" id="PTHR11003">
    <property type="entry name" value="POTASSIUM CHANNEL, SUBFAMILY K"/>
    <property type="match status" value="1"/>
</dbReference>
<keyword evidence="10 13" id="KW-0472">Membrane</keyword>
<proteinExistence type="inferred from homology"/>
<dbReference type="Proteomes" id="UP000663845">
    <property type="component" value="Unassembled WGS sequence"/>
</dbReference>
<sequence length="386" mass="44003">MILTPGSTASNRIQNYRTLAYVITTLVYLVIGAAIFDKLESTEESKTHENLLARISLFKQKHNISQEDFQNLSRTVHFRIQFRKKQWKFIGSFYYATVVLALIGYGHAIPNTSAGRAVTIAYGLIGIPMWLIMIQSVGERLNSLIKFVLKHIKRKFQRRKEPQITAMELLTCEALLTALTVATGSTTIGFGDLVPMQKHDYGSVDWLYILFCIMFILTGLTIVASSGNLLILRFVETNTKRSQHERFEMEERRRQQVRVIGDVISSNGRFITLDDEENTPPSLITPIGVQRITMGNSSSNLSLCSCRGPPSLSFCIPILCKKKFKRKQQPTLNNSKQPLIKSQMASRRTLRQEILDALQTKNEPDENMSLQRSYLYLDKMQQRNSI</sequence>
<evidence type="ECO:0000256" key="9">
    <source>
        <dbReference type="ARBA" id="ARBA00023065"/>
    </source>
</evidence>
<dbReference type="InterPro" id="IPR013099">
    <property type="entry name" value="K_chnl_dom"/>
</dbReference>
<reference evidence="16" key="1">
    <citation type="submission" date="2021-02" db="EMBL/GenBank/DDBJ databases">
        <authorList>
            <person name="Nowell W R."/>
        </authorList>
    </citation>
    <scope>NUCLEOTIDE SEQUENCE</scope>
</reference>
<keyword evidence="3 12" id="KW-0813">Transport</keyword>
<dbReference type="GO" id="GO:0030322">
    <property type="term" value="P:stabilization of membrane potential"/>
    <property type="evidence" value="ECO:0007669"/>
    <property type="project" value="TreeGrafter"/>
</dbReference>
<dbReference type="InterPro" id="IPR003092">
    <property type="entry name" value="2pore_dom_K_chnl_TASK"/>
</dbReference>
<dbReference type="Proteomes" id="UP000663881">
    <property type="component" value="Unassembled WGS sequence"/>
</dbReference>
<evidence type="ECO:0000313" key="16">
    <source>
        <dbReference type="EMBL" id="CAF1013222.1"/>
    </source>
</evidence>
<dbReference type="PANTHER" id="PTHR11003:SF291">
    <property type="entry name" value="IP11374P"/>
    <property type="match status" value="1"/>
</dbReference>
<name>A0A814HU26_9BILA</name>
<dbReference type="Proteomes" id="UP000663868">
    <property type="component" value="Unassembled WGS sequence"/>
</dbReference>
<feature type="transmembrane region" description="Helical" evidence="13">
    <location>
        <begin position="89"/>
        <end position="108"/>
    </location>
</feature>
<dbReference type="OrthoDB" id="297496at2759"/>
<evidence type="ECO:0000256" key="3">
    <source>
        <dbReference type="ARBA" id="ARBA00022448"/>
    </source>
</evidence>
<evidence type="ECO:0000256" key="12">
    <source>
        <dbReference type="RuleBase" id="RU003857"/>
    </source>
</evidence>
<dbReference type="Gene3D" id="1.10.287.70">
    <property type="match status" value="1"/>
</dbReference>
<keyword evidence="9 12" id="KW-0406">Ion transport</keyword>
<organism evidence="16 21">
    <name type="scientific">Adineta steineri</name>
    <dbReference type="NCBI Taxonomy" id="433720"/>
    <lineage>
        <taxon>Eukaryota</taxon>
        <taxon>Metazoa</taxon>
        <taxon>Spiralia</taxon>
        <taxon>Gnathifera</taxon>
        <taxon>Rotifera</taxon>
        <taxon>Eurotatoria</taxon>
        <taxon>Bdelloidea</taxon>
        <taxon>Adinetida</taxon>
        <taxon>Adinetidae</taxon>
        <taxon>Adineta</taxon>
    </lineage>
</organism>
<comment type="subcellular location">
    <subcellularLocation>
        <location evidence="1">Membrane</location>
        <topology evidence="1">Multi-pass membrane protein</topology>
    </subcellularLocation>
</comment>
<comment type="similarity">
    <text evidence="2 12">Belongs to the two pore domain potassium channel (TC 1.A.1.8) family.</text>
</comment>
<evidence type="ECO:0000256" key="8">
    <source>
        <dbReference type="ARBA" id="ARBA00022989"/>
    </source>
</evidence>
<feature type="transmembrane region" description="Helical" evidence="13">
    <location>
        <begin position="206"/>
        <end position="232"/>
    </location>
</feature>
<feature type="transmembrane region" description="Helical" evidence="13">
    <location>
        <begin position="18"/>
        <end position="36"/>
    </location>
</feature>
<keyword evidence="8 13" id="KW-1133">Transmembrane helix</keyword>
<dbReference type="Pfam" id="PF07885">
    <property type="entry name" value="Ion_trans_2"/>
    <property type="match status" value="1"/>
</dbReference>
<dbReference type="Proteomes" id="UP000663844">
    <property type="component" value="Unassembled WGS sequence"/>
</dbReference>
<evidence type="ECO:0000256" key="5">
    <source>
        <dbReference type="ARBA" id="ARBA00022692"/>
    </source>
</evidence>
<keyword evidence="6" id="KW-0631">Potassium channel</keyword>
<keyword evidence="5 12" id="KW-0812">Transmembrane</keyword>
<evidence type="ECO:0000313" key="20">
    <source>
        <dbReference type="EMBL" id="CAF3643325.1"/>
    </source>
</evidence>
<dbReference type="PRINTS" id="PR01333">
    <property type="entry name" value="2POREKCHANEL"/>
</dbReference>
<dbReference type="GO" id="GO:0015271">
    <property type="term" value="F:outward rectifier potassium channel activity"/>
    <property type="evidence" value="ECO:0007669"/>
    <property type="project" value="TreeGrafter"/>
</dbReference>
<dbReference type="PRINTS" id="PR01095">
    <property type="entry name" value="TASKCHANNEL"/>
</dbReference>
<evidence type="ECO:0000313" key="17">
    <source>
        <dbReference type="EMBL" id="CAF1044603.1"/>
    </source>
</evidence>
<evidence type="ECO:0000313" key="19">
    <source>
        <dbReference type="EMBL" id="CAF3639055.1"/>
    </source>
</evidence>
<accession>A0A814HU26</accession>
<dbReference type="EMBL" id="CAJOAY010000361">
    <property type="protein sequence ID" value="CAF3643325.1"/>
    <property type="molecule type" value="Genomic_DNA"/>
</dbReference>
<feature type="transmembrane region" description="Helical" evidence="13">
    <location>
        <begin position="164"/>
        <end position="186"/>
    </location>
</feature>
<evidence type="ECO:0000256" key="11">
    <source>
        <dbReference type="ARBA" id="ARBA00023303"/>
    </source>
</evidence>
<comment type="caution">
    <text evidence="16">The sequence shown here is derived from an EMBL/GenBank/DDBJ whole genome shotgun (WGS) entry which is preliminary data.</text>
</comment>
<evidence type="ECO:0000313" key="18">
    <source>
        <dbReference type="EMBL" id="CAF3543722.1"/>
    </source>
</evidence>
<keyword evidence="11 12" id="KW-0407">Ion channel</keyword>
<dbReference type="InterPro" id="IPR003280">
    <property type="entry name" value="2pore_dom_K_chnl"/>
</dbReference>
<evidence type="ECO:0000256" key="7">
    <source>
        <dbReference type="ARBA" id="ARBA00022958"/>
    </source>
</evidence>
<dbReference type="SUPFAM" id="SSF81324">
    <property type="entry name" value="Voltage-gated potassium channels"/>
    <property type="match status" value="2"/>
</dbReference>
<dbReference type="EMBL" id="CAJNOG010000178">
    <property type="protein sequence ID" value="CAF1044603.1"/>
    <property type="molecule type" value="Genomic_DNA"/>
</dbReference>
<keyword evidence="7" id="KW-0630">Potassium</keyword>
<dbReference type="AlphaFoldDB" id="A0A814HU26"/>
<evidence type="ECO:0000256" key="1">
    <source>
        <dbReference type="ARBA" id="ARBA00004141"/>
    </source>
</evidence>
<dbReference type="EMBL" id="CAJNOE010000015">
    <property type="protein sequence ID" value="CAF0732905.1"/>
    <property type="molecule type" value="Genomic_DNA"/>
</dbReference>
<keyword evidence="4" id="KW-0633">Potassium transport</keyword>
<dbReference type="EMBL" id="CAJNON010000133">
    <property type="protein sequence ID" value="CAF1013222.1"/>
    <property type="molecule type" value="Genomic_DNA"/>
</dbReference>
<evidence type="ECO:0000256" key="2">
    <source>
        <dbReference type="ARBA" id="ARBA00006666"/>
    </source>
</evidence>
<dbReference type="EMBL" id="CAJOBB010000068">
    <property type="protein sequence ID" value="CAF3543722.1"/>
    <property type="molecule type" value="Genomic_DNA"/>
</dbReference>
<dbReference type="EMBL" id="CAJOAZ010000402">
    <property type="protein sequence ID" value="CAF3639055.1"/>
    <property type="molecule type" value="Genomic_DNA"/>
</dbReference>
<protein>
    <recommendedName>
        <fullName evidence="14">Potassium channel domain-containing protein</fullName>
    </recommendedName>
</protein>
<gene>
    <name evidence="15" type="ORF">IZO911_LOCUS2997</name>
    <name evidence="17" type="ORF">JYZ213_LOCUS18333</name>
    <name evidence="18" type="ORF">KXQ929_LOCUS2296</name>
    <name evidence="20" type="ORF">OKA104_LOCUS8777</name>
    <name evidence="19" type="ORF">OXD698_LOCUS8367</name>
    <name evidence="16" type="ORF">VCS650_LOCUS15382</name>
</gene>
<dbReference type="GO" id="GO:0005886">
    <property type="term" value="C:plasma membrane"/>
    <property type="evidence" value="ECO:0007669"/>
    <property type="project" value="TreeGrafter"/>
</dbReference>
<dbReference type="GO" id="GO:0022841">
    <property type="term" value="F:potassium ion leak channel activity"/>
    <property type="evidence" value="ECO:0007669"/>
    <property type="project" value="TreeGrafter"/>
</dbReference>
<evidence type="ECO:0000256" key="13">
    <source>
        <dbReference type="SAM" id="Phobius"/>
    </source>
</evidence>
<evidence type="ECO:0000256" key="6">
    <source>
        <dbReference type="ARBA" id="ARBA00022826"/>
    </source>
</evidence>
<evidence type="ECO:0000313" key="21">
    <source>
        <dbReference type="Proteomes" id="UP000663891"/>
    </source>
</evidence>
<dbReference type="Proteomes" id="UP000663891">
    <property type="component" value="Unassembled WGS sequence"/>
</dbReference>
<feature type="domain" description="Potassium channel" evidence="14">
    <location>
        <begin position="76"/>
        <end position="141"/>
    </location>
</feature>
<evidence type="ECO:0000313" key="15">
    <source>
        <dbReference type="EMBL" id="CAF0732905.1"/>
    </source>
</evidence>
<evidence type="ECO:0000256" key="10">
    <source>
        <dbReference type="ARBA" id="ARBA00023136"/>
    </source>
</evidence>
<evidence type="ECO:0000259" key="14">
    <source>
        <dbReference type="Pfam" id="PF07885"/>
    </source>
</evidence>
<dbReference type="Proteomes" id="UP000663860">
    <property type="component" value="Unassembled WGS sequence"/>
</dbReference>
<feature type="transmembrane region" description="Helical" evidence="13">
    <location>
        <begin position="114"/>
        <end position="134"/>
    </location>
</feature>